<dbReference type="Proteomes" id="UP001214043">
    <property type="component" value="Chromosome"/>
</dbReference>
<evidence type="ECO:0000313" key="3">
    <source>
        <dbReference type="Proteomes" id="UP001214043"/>
    </source>
</evidence>
<dbReference type="RefSeq" id="WP_274492574.1">
    <property type="nucleotide sequence ID" value="NZ_CP118166.1"/>
</dbReference>
<evidence type="ECO:0000313" key="2">
    <source>
        <dbReference type="EMBL" id="WDI30755.1"/>
    </source>
</evidence>
<keyword evidence="1" id="KW-1133">Transmembrane helix</keyword>
<proteinExistence type="predicted"/>
<dbReference type="KEGG" id="hfl:PUV54_12405"/>
<feature type="transmembrane region" description="Helical" evidence="1">
    <location>
        <begin position="228"/>
        <end position="250"/>
    </location>
</feature>
<name>A0AAE9ZC65_9PROT</name>
<accession>A0AAE9ZC65</accession>
<organism evidence="2 3">
    <name type="scientific">Hyphococcus flavus</name>
    <dbReference type="NCBI Taxonomy" id="1866326"/>
    <lineage>
        <taxon>Bacteria</taxon>
        <taxon>Pseudomonadati</taxon>
        <taxon>Pseudomonadota</taxon>
        <taxon>Alphaproteobacteria</taxon>
        <taxon>Parvularculales</taxon>
        <taxon>Parvularculaceae</taxon>
        <taxon>Hyphococcus</taxon>
    </lineage>
</organism>
<keyword evidence="1" id="KW-0812">Transmembrane</keyword>
<keyword evidence="3" id="KW-1185">Reference proteome</keyword>
<keyword evidence="1" id="KW-0472">Membrane</keyword>
<dbReference type="AlphaFoldDB" id="A0AAE9ZC65"/>
<gene>
    <name evidence="2" type="ORF">PUV54_12405</name>
</gene>
<evidence type="ECO:0000256" key="1">
    <source>
        <dbReference type="SAM" id="Phobius"/>
    </source>
</evidence>
<protein>
    <submittedName>
        <fullName evidence="2">Uncharacterized protein</fullName>
    </submittedName>
</protein>
<dbReference type="EMBL" id="CP118166">
    <property type="protein sequence ID" value="WDI30755.1"/>
    <property type="molecule type" value="Genomic_DNA"/>
</dbReference>
<sequence length="252" mass="28889">MSEDFSFQTLKDLCLYGLQQAILRIDYIDDDFFDSITNEISVDGYKPILIKKALDALRDEKLVEFPTMLQMRATITGKGLQRCETRHYKDNVDNYIITIYEHEPALNSLHTSEARSIYSIHIKHKDKDQNESIFVEEQEGLVYASDRYVSVRDNQEPFDQLERSLDEIKDEFARDHNRGQYATDGAESHLINIDIIQAQIKRGWVNLDELRDQLRPSLQKLEADCKSFAIIGGTMLGAIAAALKAISVILGR</sequence>
<reference evidence="2" key="1">
    <citation type="submission" date="2023-02" db="EMBL/GenBank/DDBJ databases">
        <title>Genome sequence of Hyphococcus flavus.</title>
        <authorList>
            <person name="Rong J.-C."/>
            <person name="Zhao Q."/>
            <person name="Yi M."/>
            <person name="Wu J.-Y."/>
        </authorList>
    </citation>
    <scope>NUCLEOTIDE SEQUENCE</scope>
    <source>
        <strain evidence="2">MCCC 1K03223</strain>
    </source>
</reference>